<reference evidence="2 3" key="1">
    <citation type="submission" date="2019-02" db="EMBL/GenBank/DDBJ databases">
        <title>Deep-cultivation of Planctomycetes and their phenomic and genomic characterization uncovers novel biology.</title>
        <authorList>
            <person name="Wiegand S."/>
            <person name="Jogler M."/>
            <person name="Boedeker C."/>
            <person name="Pinto D."/>
            <person name="Vollmers J."/>
            <person name="Rivas-Marin E."/>
            <person name="Kohn T."/>
            <person name="Peeters S.H."/>
            <person name="Heuer A."/>
            <person name="Rast P."/>
            <person name="Oberbeckmann S."/>
            <person name="Bunk B."/>
            <person name="Jeske O."/>
            <person name="Meyerdierks A."/>
            <person name="Storesund J.E."/>
            <person name="Kallscheuer N."/>
            <person name="Luecker S."/>
            <person name="Lage O.M."/>
            <person name="Pohl T."/>
            <person name="Merkel B.J."/>
            <person name="Hornburger P."/>
            <person name="Mueller R.-W."/>
            <person name="Bruemmer F."/>
            <person name="Labrenz M."/>
            <person name="Spormann A.M."/>
            <person name="Op Den Camp H."/>
            <person name="Overmann J."/>
            <person name="Amann R."/>
            <person name="Jetten M.S.M."/>
            <person name="Mascher T."/>
            <person name="Medema M.H."/>
            <person name="Devos D.P."/>
            <person name="Kaster A.-K."/>
            <person name="Ovreas L."/>
            <person name="Rohde M."/>
            <person name="Galperin M.Y."/>
            <person name="Jogler C."/>
        </authorList>
    </citation>
    <scope>NUCLEOTIDE SEQUENCE [LARGE SCALE GENOMIC DNA]</scope>
    <source>
        <strain evidence="2 3">CA85</strain>
    </source>
</reference>
<sequence length="320" mass="35093">MNRSSRRQRIPWLAWPSMLSLDAVLVSVVWQQLLMRGYCQRGSTWTESVSLGATVWLIYVADRLLDAARLDLGAPHTLRHAFYRQHRRFFHAVWIIVLAIDTFVVIHFLPHELLRAGVLLSSAVLIYGASVHFSHRRSDVDAGRCSNPLRRRPLPKEAQVGLLFAVGVSLSVWTEMSVAGDRGSELVSLAATTCFLAVLFGSNCVLVARFERDLDRAQSFPSIVAGDSRARDGRVPAMIPNAVASTMGLPVLLLLLPMPVSVLFTAVLSAVGLAAMALKSQPVRPQPEGPLYRATFDVRGAGVDAAVWIPPLVILLLGLF</sequence>
<comment type="caution">
    <text evidence="2">The sequence shown here is derived from an EMBL/GenBank/DDBJ whole genome shotgun (WGS) entry which is preliminary data.</text>
</comment>
<feature type="transmembrane region" description="Helical" evidence="1">
    <location>
        <begin position="89"/>
        <end position="108"/>
    </location>
</feature>
<accession>A0A5C5YFX7</accession>
<evidence type="ECO:0000313" key="3">
    <source>
        <dbReference type="Proteomes" id="UP000318053"/>
    </source>
</evidence>
<keyword evidence="1" id="KW-0472">Membrane</keyword>
<feature type="transmembrane region" description="Helical" evidence="1">
    <location>
        <begin position="154"/>
        <end position="174"/>
    </location>
</feature>
<dbReference type="OrthoDB" id="272587at2"/>
<feature type="transmembrane region" description="Helical" evidence="1">
    <location>
        <begin position="298"/>
        <end position="319"/>
    </location>
</feature>
<organism evidence="2 3">
    <name type="scientific">Allorhodopirellula solitaria</name>
    <dbReference type="NCBI Taxonomy" id="2527987"/>
    <lineage>
        <taxon>Bacteria</taxon>
        <taxon>Pseudomonadati</taxon>
        <taxon>Planctomycetota</taxon>
        <taxon>Planctomycetia</taxon>
        <taxon>Pirellulales</taxon>
        <taxon>Pirellulaceae</taxon>
        <taxon>Allorhodopirellula</taxon>
    </lineage>
</organism>
<keyword evidence="3" id="KW-1185">Reference proteome</keyword>
<feature type="transmembrane region" description="Helical" evidence="1">
    <location>
        <begin position="114"/>
        <end position="133"/>
    </location>
</feature>
<name>A0A5C5YFX7_9BACT</name>
<feature type="transmembrane region" description="Helical" evidence="1">
    <location>
        <begin position="251"/>
        <end position="278"/>
    </location>
</feature>
<feature type="transmembrane region" description="Helical" evidence="1">
    <location>
        <begin position="186"/>
        <end position="208"/>
    </location>
</feature>
<proteinExistence type="predicted"/>
<dbReference type="Proteomes" id="UP000318053">
    <property type="component" value="Unassembled WGS sequence"/>
</dbReference>
<gene>
    <name evidence="2" type="ORF">CA85_11170</name>
</gene>
<evidence type="ECO:0000256" key="1">
    <source>
        <dbReference type="SAM" id="Phobius"/>
    </source>
</evidence>
<keyword evidence="1" id="KW-0812">Transmembrane</keyword>
<dbReference type="AlphaFoldDB" id="A0A5C5YFX7"/>
<evidence type="ECO:0000313" key="2">
    <source>
        <dbReference type="EMBL" id="TWT74230.1"/>
    </source>
</evidence>
<dbReference type="EMBL" id="SJPK01000002">
    <property type="protein sequence ID" value="TWT74230.1"/>
    <property type="molecule type" value="Genomic_DNA"/>
</dbReference>
<evidence type="ECO:0008006" key="4">
    <source>
        <dbReference type="Google" id="ProtNLM"/>
    </source>
</evidence>
<protein>
    <recommendedName>
        <fullName evidence="4">Prenyltransferase</fullName>
    </recommendedName>
</protein>
<dbReference type="RefSeq" id="WP_146390245.1">
    <property type="nucleotide sequence ID" value="NZ_SJPK01000002.1"/>
</dbReference>
<keyword evidence="1" id="KW-1133">Transmembrane helix</keyword>